<evidence type="ECO:0000256" key="1">
    <source>
        <dbReference type="ARBA" id="ARBA00022737"/>
    </source>
</evidence>
<gene>
    <name evidence="5" type="ORF">HCR_03290</name>
</gene>
<dbReference type="InterPro" id="IPR019734">
    <property type="entry name" value="TPR_rpt"/>
</dbReference>
<dbReference type="Gene3D" id="1.25.40.10">
    <property type="entry name" value="Tetratricopeptide repeat domain"/>
    <property type="match status" value="2"/>
</dbReference>
<dbReference type="PROSITE" id="PS50005">
    <property type="entry name" value="TPR"/>
    <property type="match status" value="1"/>
</dbReference>
<keyword evidence="4" id="KW-0732">Signal</keyword>
<sequence>MSRYLSTLLIALFLLTGCSSKTVNPPAEEGNPKSHVKPFEYEYDYIIHALYYKDHGKYANAYVLFEELYKKTENLEYKIEALKLLIGMQQYEEAYRQLTTLLKRYPKNAELYRLLAVTDLKLKKVDEALESAKKALALEPDNIQDIDLVASIYLLNGAFQKAYDTYNSYYIRHHDDESVVKMASILYHKLKNPQKTIQLLETHSKMIGCGERVCVFLAELYRRNNDLESLASVYARLYDSTGATEYAQKAAEIYAYQKQFGKAVKLLESSGADDNLLLAIYKQTKTFDKAAKLAKRLYDETLDPVWLAEYGILLYEAAPKKDDPKLLAKVIRNLSKAFKEGVSDPLYYNYLGYLLIDHDIDVQWGIELVKKALKLEPDSAFYIDSLAWGHYKLGECKKAYSEMEKVIKKLGLEDEEIKSHWNKIQKCRSRKK</sequence>
<dbReference type="Pfam" id="PF14559">
    <property type="entry name" value="TPR_19"/>
    <property type="match status" value="1"/>
</dbReference>
<dbReference type="RefSeq" id="WP_286337230.1">
    <property type="nucleotide sequence ID" value="NZ_AP027370.1"/>
</dbReference>
<keyword evidence="2 3" id="KW-0802">TPR repeat</keyword>
<evidence type="ECO:0000256" key="4">
    <source>
        <dbReference type="SAM" id="SignalP"/>
    </source>
</evidence>
<dbReference type="PANTHER" id="PTHR44186">
    <property type="match status" value="1"/>
</dbReference>
<dbReference type="SUPFAM" id="SSF48452">
    <property type="entry name" value="TPR-like"/>
    <property type="match status" value="1"/>
</dbReference>
<dbReference type="PANTHER" id="PTHR44186:SF1">
    <property type="entry name" value="BARDET-BIEDL SYNDROME 4 PROTEIN"/>
    <property type="match status" value="1"/>
</dbReference>
<evidence type="ECO:0000256" key="2">
    <source>
        <dbReference type="ARBA" id="ARBA00022803"/>
    </source>
</evidence>
<evidence type="ECO:0000313" key="6">
    <source>
        <dbReference type="Proteomes" id="UP001321445"/>
    </source>
</evidence>
<keyword evidence="6" id="KW-1185">Reference proteome</keyword>
<keyword evidence="1" id="KW-0677">Repeat</keyword>
<dbReference type="PROSITE" id="PS51257">
    <property type="entry name" value="PROKAR_LIPOPROTEIN"/>
    <property type="match status" value="1"/>
</dbReference>
<organism evidence="5 6">
    <name type="scientific">Hydrogenimonas cancrithermarum</name>
    <dbReference type="NCBI Taxonomy" id="2993563"/>
    <lineage>
        <taxon>Bacteria</taxon>
        <taxon>Pseudomonadati</taxon>
        <taxon>Campylobacterota</taxon>
        <taxon>Epsilonproteobacteria</taxon>
        <taxon>Campylobacterales</taxon>
        <taxon>Hydrogenimonadaceae</taxon>
        <taxon>Hydrogenimonas</taxon>
    </lineage>
</organism>
<dbReference type="Proteomes" id="UP001321445">
    <property type="component" value="Chromosome"/>
</dbReference>
<feature type="signal peptide" evidence="4">
    <location>
        <begin position="1"/>
        <end position="21"/>
    </location>
</feature>
<reference evidence="5 6" key="1">
    <citation type="submission" date="2023-03" db="EMBL/GenBank/DDBJ databases">
        <title>Description of Hydrogenimonas sp. ISO32.</title>
        <authorList>
            <person name="Mino S."/>
            <person name="Fukazawa S."/>
            <person name="Sawabe T."/>
        </authorList>
    </citation>
    <scope>NUCLEOTIDE SEQUENCE [LARGE SCALE GENOMIC DNA]</scope>
    <source>
        <strain evidence="5 6">ISO32</strain>
    </source>
</reference>
<name>A0ABN6WUN7_9BACT</name>
<protein>
    <submittedName>
        <fullName evidence="5">Lipoprotein</fullName>
    </submittedName>
</protein>
<proteinExistence type="predicted"/>
<dbReference type="InterPro" id="IPR011990">
    <property type="entry name" value="TPR-like_helical_dom_sf"/>
</dbReference>
<dbReference type="EMBL" id="AP027370">
    <property type="protein sequence ID" value="BDY12017.1"/>
    <property type="molecule type" value="Genomic_DNA"/>
</dbReference>
<feature type="chain" id="PRO_5045154689" evidence="4">
    <location>
        <begin position="22"/>
        <end position="432"/>
    </location>
</feature>
<evidence type="ECO:0000256" key="3">
    <source>
        <dbReference type="PROSITE-ProRule" id="PRU00339"/>
    </source>
</evidence>
<accession>A0ABN6WUN7</accession>
<keyword evidence="5" id="KW-0449">Lipoprotein</keyword>
<evidence type="ECO:0000313" key="5">
    <source>
        <dbReference type="EMBL" id="BDY12017.1"/>
    </source>
</evidence>
<dbReference type="SUPFAM" id="SSF81901">
    <property type="entry name" value="HCP-like"/>
    <property type="match status" value="1"/>
</dbReference>
<feature type="repeat" description="TPR" evidence="3">
    <location>
        <begin position="109"/>
        <end position="142"/>
    </location>
</feature>
<dbReference type="SMART" id="SM00028">
    <property type="entry name" value="TPR"/>
    <property type="match status" value="1"/>
</dbReference>